<sequence length="364" mass="38950">MPRNAKRKRKEAAAEPVQGTREESPISSGGGDIVINEELSGLPKKSNGIPAAVSMSSPPSSPGSRDPKVVVCIPAYNEERAIASVIANSRTFADSVLVCDDGSTDKTAEIARQMGAEVIANPHNMGKGAALNVLLDYAKSLNPDVVVTIDADGQHDPAEIPRLIEPILSKSADVVVGSRFVRGSSTDAPQYRKIGLGIINALVRSDGLTGVKDTQSGFRAYSSRALKAISWCEMKGFGIEAEQLRKASQHGMRIVEVPISVRYNGVHKPSKKNPAAHGLELLSATLKLVAEDRPILFLGVPGVLLVIIGFAIGINLLLTFNETRYFSIPFALLMMFSIFGGTLLSITALILYAISRLGHKLERQ</sequence>
<name>A0A7C3J2D0_9CREN</name>
<dbReference type="InterPro" id="IPR050256">
    <property type="entry name" value="Glycosyltransferase_2"/>
</dbReference>
<dbReference type="Gene3D" id="3.90.550.10">
    <property type="entry name" value="Spore Coat Polysaccharide Biosynthesis Protein SpsA, Chain A"/>
    <property type="match status" value="1"/>
</dbReference>
<keyword evidence="2" id="KW-0472">Membrane</keyword>
<organism evidence="4">
    <name type="scientific">Candidatus Methanomethylicus mesodigestus</name>
    <dbReference type="NCBI Taxonomy" id="1867258"/>
    <lineage>
        <taxon>Archaea</taxon>
        <taxon>Thermoproteota</taxon>
        <taxon>Methanosuratincolia</taxon>
        <taxon>Candidatus Methanomethylicales</taxon>
        <taxon>Candidatus Methanomethylicaceae</taxon>
        <taxon>Candidatus Methanomethylicus</taxon>
    </lineage>
</organism>
<keyword evidence="4" id="KW-0808">Transferase</keyword>
<feature type="transmembrane region" description="Helical" evidence="2">
    <location>
        <begin position="295"/>
        <end position="318"/>
    </location>
</feature>
<dbReference type="AlphaFoldDB" id="A0A7C3J2D0"/>
<dbReference type="PANTHER" id="PTHR48090">
    <property type="entry name" value="UNDECAPRENYL-PHOSPHATE 4-DEOXY-4-FORMAMIDO-L-ARABINOSE TRANSFERASE-RELATED"/>
    <property type="match status" value="1"/>
</dbReference>
<feature type="region of interest" description="Disordered" evidence="1">
    <location>
        <begin position="1"/>
        <end position="66"/>
    </location>
</feature>
<evidence type="ECO:0000256" key="2">
    <source>
        <dbReference type="SAM" id="Phobius"/>
    </source>
</evidence>
<dbReference type="EMBL" id="DSTX01000011">
    <property type="protein sequence ID" value="HFK20815.1"/>
    <property type="molecule type" value="Genomic_DNA"/>
</dbReference>
<proteinExistence type="predicted"/>
<dbReference type="SUPFAM" id="SSF53448">
    <property type="entry name" value="Nucleotide-diphospho-sugar transferases"/>
    <property type="match status" value="1"/>
</dbReference>
<feature type="domain" description="Glycosyltransferase 2-like" evidence="3">
    <location>
        <begin position="71"/>
        <end position="227"/>
    </location>
</feature>
<evidence type="ECO:0000259" key="3">
    <source>
        <dbReference type="Pfam" id="PF00535"/>
    </source>
</evidence>
<dbReference type="Pfam" id="PF00535">
    <property type="entry name" value="Glycos_transf_2"/>
    <property type="match status" value="1"/>
</dbReference>
<evidence type="ECO:0000256" key="1">
    <source>
        <dbReference type="SAM" id="MobiDB-lite"/>
    </source>
</evidence>
<accession>A0A7C3J2D0</accession>
<dbReference type="PANTHER" id="PTHR48090:SF7">
    <property type="entry name" value="RFBJ PROTEIN"/>
    <property type="match status" value="1"/>
</dbReference>
<evidence type="ECO:0000313" key="4">
    <source>
        <dbReference type="EMBL" id="HFK20815.1"/>
    </source>
</evidence>
<gene>
    <name evidence="4" type="ORF">ENS19_05965</name>
</gene>
<dbReference type="InterPro" id="IPR029044">
    <property type="entry name" value="Nucleotide-diphossugar_trans"/>
</dbReference>
<feature type="compositionally biased region" description="Basic residues" evidence="1">
    <location>
        <begin position="1"/>
        <end position="10"/>
    </location>
</feature>
<dbReference type="CDD" id="cd04179">
    <property type="entry name" value="DPM_DPG-synthase_like"/>
    <property type="match status" value="1"/>
</dbReference>
<feature type="compositionally biased region" description="Low complexity" evidence="1">
    <location>
        <begin position="54"/>
        <end position="64"/>
    </location>
</feature>
<comment type="caution">
    <text evidence="4">The sequence shown here is derived from an EMBL/GenBank/DDBJ whole genome shotgun (WGS) entry which is preliminary data.</text>
</comment>
<keyword evidence="2" id="KW-1133">Transmembrane helix</keyword>
<protein>
    <submittedName>
        <fullName evidence="4">Glycosyltransferase family 2 protein</fullName>
    </submittedName>
</protein>
<feature type="transmembrane region" description="Helical" evidence="2">
    <location>
        <begin position="330"/>
        <end position="354"/>
    </location>
</feature>
<dbReference type="GO" id="GO:0016740">
    <property type="term" value="F:transferase activity"/>
    <property type="evidence" value="ECO:0007669"/>
    <property type="project" value="UniProtKB-KW"/>
</dbReference>
<reference evidence="4" key="1">
    <citation type="journal article" date="2020" name="mSystems">
        <title>Genome- and Community-Level Interaction Insights into Carbon Utilization and Element Cycling Functions of Hydrothermarchaeota in Hydrothermal Sediment.</title>
        <authorList>
            <person name="Zhou Z."/>
            <person name="Liu Y."/>
            <person name="Xu W."/>
            <person name="Pan J."/>
            <person name="Luo Z.H."/>
            <person name="Li M."/>
        </authorList>
    </citation>
    <scope>NUCLEOTIDE SEQUENCE [LARGE SCALE GENOMIC DNA]</scope>
    <source>
        <strain evidence="4">SpSt-468</strain>
    </source>
</reference>
<dbReference type="InterPro" id="IPR001173">
    <property type="entry name" value="Glyco_trans_2-like"/>
</dbReference>
<keyword evidence="2" id="KW-0812">Transmembrane</keyword>